<dbReference type="CDD" id="cd00637">
    <property type="entry name" value="7tm_classA_rhodopsin-like"/>
    <property type="match status" value="1"/>
</dbReference>
<name>A0A914Q706_9BILA</name>
<keyword evidence="1" id="KW-0812">Transmembrane</keyword>
<evidence type="ECO:0000259" key="2">
    <source>
        <dbReference type="Pfam" id="PF10328"/>
    </source>
</evidence>
<feature type="domain" description="7TM GPCR serpentine receptor class x (Srx)" evidence="2">
    <location>
        <begin position="27"/>
        <end position="251"/>
    </location>
</feature>
<keyword evidence="1" id="KW-1133">Transmembrane helix</keyword>
<feature type="transmembrane region" description="Helical" evidence="1">
    <location>
        <begin position="136"/>
        <end position="166"/>
    </location>
</feature>
<evidence type="ECO:0000313" key="4">
    <source>
        <dbReference type="WBParaSite" id="PDA_v2.g26809.t1"/>
    </source>
</evidence>
<accession>A0A914Q706</accession>
<dbReference type="PANTHER" id="PTHR22718">
    <property type="entry name" value="SERPENTINE RECEPTOR, CLASS X"/>
    <property type="match status" value="1"/>
</dbReference>
<dbReference type="InterPro" id="IPR019430">
    <property type="entry name" value="7TM_GPCR_serpentine_rcpt_Srx"/>
</dbReference>
<dbReference type="Pfam" id="PF10328">
    <property type="entry name" value="7TM_GPCR_Srx"/>
    <property type="match status" value="1"/>
</dbReference>
<sequence>MNNNEGEGDIEIMISRILGGILTIACIISLFLNITVLLTLWFGSFLNTKQSGIYIFAFANIFGNCFTVIIFGGYLGPAIMAQNSLFSSLVPWPKFLGFLFHIQWFQDMFLQITTAINRLIAVVNPRASHFFTRKMIIGLVLGCYILGLIFAIIAGYLLPCCALYLYWRKFSFYYIDKSFNYADNILDWPINSIASIIPIFCYIRIYLYVKTSNKKVITTIAESKAAERKSKETKYALQFAACTGFSICNDMGKLSYISVVFSR</sequence>
<dbReference type="Proteomes" id="UP000887578">
    <property type="component" value="Unplaced"/>
</dbReference>
<feature type="transmembrane region" description="Helical" evidence="1">
    <location>
        <begin position="20"/>
        <end position="41"/>
    </location>
</feature>
<keyword evidence="3" id="KW-1185">Reference proteome</keyword>
<organism evidence="3 4">
    <name type="scientific">Panagrolaimus davidi</name>
    <dbReference type="NCBI Taxonomy" id="227884"/>
    <lineage>
        <taxon>Eukaryota</taxon>
        <taxon>Metazoa</taxon>
        <taxon>Ecdysozoa</taxon>
        <taxon>Nematoda</taxon>
        <taxon>Chromadorea</taxon>
        <taxon>Rhabditida</taxon>
        <taxon>Tylenchina</taxon>
        <taxon>Panagrolaimomorpha</taxon>
        <taxon>Panagrolaimoidea</taxon>
        <taxon>Panagrolaimidae</taxon>
        <taxon>Panagrolaimus</taxon>
    </lineage>
</organism>
<protein>
    <submittedName>
        <fullName evidence="4">7TM GPCR serpentine receptor class x (Srx) domain-containing protein</fullName>
    </submittedName>
</protein>
<reference evidence="4" key="1">
    <citation type="submission" date="2022-11" db="UniProtKB">
        <authorList>
            <consortium name="WormBaseParasite"/>
        </authorList>
    </citation>
    <scope>IDENTIFICATION</scope>
</reference>
<evidence type="ECO:0000256" key="1">
    <source>
        <dbReference type="SAM" id="Phobius"/>
    </source>
</evidence>
<dbReference type="Gene3D" id="1.20.1070.10">
    <property type="entry name" value="Rhodopsin 7-helix transmembrane proteins"/>
    <property type="match status" value="1"/>
</dbReference>
<dbReference type="SUPFAM" id="SSF81321">
    <property type="entry name" value="Family A G protein-coupled receptor-like"/>
    <property type="match status" value="1"/>
</dbReference>
<feature type="transmembrane region" description="Helical" evidence="1">
    <location>
        <begin position="53"/>
        <end position="75"/>
    </location>
</feature>
<keyword evidence="1" id="KW-0472">Membrane</keyword>
<dbReference type="WBParaSite" id="PDA_v2.g26809.t1">
    <property type="protein sequence ID" value="PDA_v2.g26809.t1"/>
    <property type="gene ID" value="PDA_v2.g26809"/>
</dbReference>
<proteinExistence type="predicted"/>
<dbReference type="AlphaFoldDB" id="A0A914Q706"/>
<feature type="transmembrane region" description="Helical" evidence="1">
    <location>
        <begin position="186"/>
        <end position="207"/>
    </location>
</feature>
<dbReference type="PANTHER" id="PTHR22718:SF11">
    <property type="entry name" value="7TM GPCR SERPENTINE RECEPTOR CLASS X (SRX) DOMAIN-CONTAINING PROTEIN"/>
    <property type="match status" value="1"/>
</dbReference>
<evidence type="ECO:0000313" key="3">
    <source>
        <dbReference type="Proteomes" id="UP000887578"/>
    </source>
</evidence>